<dbReference type="Gramene" id="KFK32100">
    <property type="protein sequence ID" value="KFK32100"/>
    <property type="gene ID" value="AALP_AA6G198900"/>
</dbReference>
<keyword evidence="3" id="KW-1185">Reference proteome</keyword>
<evidence type="ECO:0000313" key="2">
    <source>
        <dbReference type="EMBL" id="KFK32100.1"/>
    </source>
</evidence>
<feature type="region of interest" description="Disordered" evidence="1">
    <location>
        <begin position="1"/>
        <end position="139"/>
    </location>
</feature>
<organism evidence="2 3">
    <name type="scientific">Arabis alpina</name>
    <name type="common">Alpine rock-cress</name>
    <dbReference type="NCBI Taxonomy" id="50452"/>
    <lineage>
        <taxon>Eukaryota</taxon>
        <taxon>Viridiplantae</taxon>
        <taxon>Streptophyta</taxon>
        <taxon>Embryophyta</taxon>
        <taxon>Tracheophyta</taxon>
        <taxon>Spermatophyta</taxon>
        <taxon>Magnoliopsida</taxon>
        <taxon>eudicotyledons</taxon>
        <taxon>Gunneridae</taxon>
        <taxon>Pentapetalae</taxon>
        <taxon>rosids</taxon>
        <taxon>malvids</taxon>
        <taxon>Brassicales</taxon>
        <taxon>Brassicaceae</taxon>
        <taxon>Arabideae</taxon>
        <taxon>Arabis</taxon>
    </lineage>
</organism>
<name>A0A087GQE8_ARAAL</name>
<protein>
    <submittedName>
        <fullName evidence="2">Uncharacterized protein</fullName>
    </submittedName>
</protein>
<feature type="compositionally biased region" description="Acidic residues" evidence="1">
    <location>
        <begin position="530"/>
        <end position="540"/>
    </location>
</feature>
<feature type="compositionally biased region" description="Basic and acidic residues" evidence="1">
    <location>
        <begin position="445"/>
        <end position="456"/>
    </location>
</feature>
<dbReference type="EMBL" id="CM002874">
    <property type="protein sequence ID" value="KFK32100.1"/>
    <property type="molecule type" value="Genomic_DNA"/>
</dbReference>
<proteinExistence type="predicted"/>
<gene>
    <name evidence="2" type="ordered locus">AALP_Aa6g198900</name>
</gene>
<evidence type="ECO:0000313" key="3">
    <source>
        <dbReference type="Proteomes" id="UP000029120"/>
    </source>
</evidence>
<reference evidence="3" key="1">
    <citation type="journal article" date="2015" name="Nat. Plants">
        <title>Genome expansion of Arabis alpina linked with retrotransposition and reduced symmetric DNA methylation.</title>
        <authorList>
            <person name="Willing E.M."/>
            <person name="Rawat V."/>
            <person name="Mandakova T."/>
            <person name="Maumus F."/>
            <person name="James G.V."/>
            <person name="Nordstroem K.J."/>
            <person name="Becker C."/>
            <person name="Warthmann N."/>
            <person name="Chica C."/>
            <person name="Szarzynska B."/>
            <person name="Zytnicki M."/>
            <person name="Albani M.C."/>
            <person name="Kiefer C."/>
            <person name="Bergonzi S."/>
            <person name="Castaings L."/>
            <person name="Mateos J.L."/>
            <person name="Berns M.C."/>
            <person name="Bujdoso N."/>
            <person name="Piofczyk T."/>
            <person name="de Lorenzo L."/>
            <person name="Barrero-Sicilia C."/>
            <person name="Mateos I."/>
            <person name="Piednoel M."/>
            <person name="Hagmann J."/>
            <person name="Chen-Min-Tao R."/>
            <person name="Iglesias-Fernandez R."/>
            <person name="Schuster S.C."/>
            <person name="Alonso-Blanco C."/>
            <person name="Roudier F."/>
            <person name="Carbonero P."/>
            <person name="Paz-Ares J."/>
            <person name="Davis S.J."/>
            <person name="Pecinka A."/>
            <person name="Quesneville H."/>
            <person name="Colot V."/>
            <person name="Lysak M.A."/>
            <person name="Weigel D."/>
            <person name="Coupland G."/>
            <person name="Schneeberger K."/>
        </authorList>
    </citation>
    <scope>NUCLEOTIDE SEQUENCE [LARGE SCALE GENOMIC DNA]</scope>
    <source>
        <strain evidence="3">cv. Pajares</strain>
    </source>
</reference>
<dbReference type="Proteomes" id="UP000029120">
    <property type="component" value="Chromosome 6"/>
</dbReference>
<sequence length="540" mass="58127">MTSESSVSVKLDRKRVRRDPDVTLAHASDHRSDASIPVGVPLAGPSARRSSDALCLEVELPDHQAETIPPQETGPSDSRPALKDSTEDESSYTRSEPNSRGSDPYDRVETDDDTSSGDKGSLVNFRNAATKSLGPDLGHGIKLDDCNDVALTMSSSMVYSLSPVGGWEGISIRYPQSNDRPWSPPSGRTVDKALITHGRGKGIMAGGLVADSRRGEATRLEREKQKEASRRQEKEEEKKKKEEAEARKRKRAEEEGEKTKSALEKKRSAQEALGSGDRAEGGGKHISQVPLACLQFICCVRGGPDFLSPPRDDSSPSDLDVRFAMSAISTKKTVSFTTRKGELVAESNRSLEARREAEMEVAKFKDLLDHSQRMNDDLIAEQDVLNLKVAALTSALAEAEEARLAAYTAEADKIVIPPLPVDSSDDEGVEPSRNLALDISSTESSDDKTETTEVDGRMTVAGKTPGLTRAEIEEAANGEAQDGTYQLELQGGDAEGNAEPTGTEEPGATDVVDAATGELIAPLFSHPDSNPEEQEQEAAT</sequence>
<evidence type="ECO:0000256" key="1">
    <source>
        <dbReference type="SAM" id="MobiDB-lite"/>
    </source>
</evidence>
<feature type="region of interest" description="Disordered" evidence="1">
    <location>
        <begin position="417"/>
        <end position="540"/>
    </location>
</feature>
<feature type="region of interest" description="Disordered" evidence="1">
    <location>
        <begin position="205"/>
        <end position="283"/>
    </location>
</feature>
<feature type="compositionally biased region" description="Basic and acidic residues" evidence="1">
    <location>
        <begin position="211"/>
        <end position="269"/>
    </location>
</feature>
<accession>A0A087GQE8</accession>
<feature type="compositionally biased region" description="Polar residues" evidence="1">
    <location>
        <begin position="92"/>
        <end position="101"/>
    </location>
</feature>
<dbReference type="AlphaFoldDB" id="A0A087GQE8"/>